<keyword evidence="3" id="KW-1185">Reference proteome</keyword>
<feature type="compositionally biased region" description="Low complexity" evidence="1">
    <location>
        <begin position="114"/>
        <end position="139"/>
    </location>
</feature>
<accession>A0ABV6QUK2</accession>
<feature type="compositionally biased region" description="Basic and acidic residues" evidence="1">
    <location>
        <begin position="182"/>
        <end position="205"/>
    </location>
</feature>
<evidence type="ECO:0000313" key="3">
    <source>
        <dbReference type="Proteomes" id="UP001589890"/>
    </source>
</evidence>
<dbReference type="RefSeq" id="WP_380054380.1">
    <property type="nucleotide sequence ID" value="NZ_JBHLTC010000038.1"/>
</dbReference>
<evidence type="ECO:0000256" key="1">
    <source>
        <dbReference type="SAM" id="MobiDB-lite"/>
    </source>
</evidence>
<name>A0ABV6QUK2_9ACTN</name>
<dbReference type="EMBL" id="JBHLTC010000038">
    <property type="protein sequence ID" value="MFC0628317.1"/>
    <property type="molecule type" value="Genomic_DNA"/>
</dbReference>
<organism evidence="2 3">
    <name type="scientific">Kribbella deserti</name>
    <dbReference type="NCBI Taxonomy" id="1926257"/>
    <lineage>
        <taxon>Bacteria</taxon>
        <taxon>Bacillati</taxon>
        <taxon>Actinomycetota</taxon>
        <taxon>Actinomycetes</taxon>
        <taxon>Propionibacteriales</taxon>
        <taxon>Kribbellaceae</taxon>
        <taxon>Kribbella</taxon>
    </lineage>
</organism>
<feature type="region of interest" description="Disordered" evidence="1">
    <location>
        <begin position="82"/>
        <end position="233"/>
    </location>
</feature>
<dbReference type="Proteomes" id="UP001589890">
    <property type="component" value="Unassembled WGS sequence"/>
</dbReference>
<comment type="caution">
    <text evidence="2">The sequence shown here is derived from an EMBL/GenBank/DDBJ whole genome shotgun (WGS) entry which is preliminary data.</text>
</comment>
<evidence type="ECO:0000313" key="2">
    <source>
        <dbReference type="EMBL" id="MFC0628317.1"/>
    </source>
</evidence>
<proteinExistence type="predicted"/>
<reference evidence="2 3" key="1">
    <citation type="submission" date="2024-09" db="EMBL/GenBank/DDBJ databases">
        <authorList>
            <person name="Sun Q."/>
            <person name="Mori K."/>
        </authorList>
    </citation>
    <scope>NUCLEOTIDE SEQUENCE [LARGE SCALE GENOMIC DNA]</scope>
    <source>
        <strain evidence="2 3">CGMCC 1.15906</strain>
    </source>
</reference>
<gene>
    <name evidence="2" type="ORF">ACFFGN_29880</name>
</gene>
<protein>
    <submittedName>
        <fullName evidence="2">Uncharacterized protein</fullName>
    </submittedName>
</protein>
<sequence length="233" mass="24668">MPRIFELVRHADVSGVSGTGVVAEGCVFTDGSVALRWRGDNPATAVWPDLDSVLAVHGHHGATEVNWLDQLDRSAFRAPMLPYPATPPGGARSPLVPTPPDPADTVEWSEPLQASIPPASAFADSSPFADAPSPFADLPDPFDERGSSVPPSPFIEPGLSVPGSPFAESEVPGEGRQPGGRYRREPVVDGHHGDEAWGDLLDGRTSHGYRPSTPAGSFLGESAPRSRGRHFRS</sequence>